<gene>
    <name evidence="2" type="ORF">IFM89_031402</name>
</gene>
<evidence type="ECO:0000313" key="2">
    <source>
        <dbReference type="EMBL" id="KAF9598734.1"/>
    </source>
</evidence>
<comment type="caution">
    <text evidence="2">The sequence shown here is derived from an EMBL/GenBank/DDBJ whole genome shotgun (WGS) entry which is preliminary data.</text>
</comment>
<feature type="compositionally biased region" description="Low complexity" evidence="1">
    <location>
        <begin position="39"/>
        <end position="57"/>
    </location>
</feature>
<feature type="region of interest" description="Disordered" evidence="1">
    <location>
        <begin position="93"/>
        <end position="121"/>
    </location>
</feature>
<evidence type="ECO:0000256" key="1">
    <source>
        <dbReference type="SAM" id="MobiDB-lite"/>
    </source>
</evidence>
<evidence type="ECO:0000313" key="3">
    <source>
        <dbReference type="Proteomes" id="UP000631114"/>
    </source>
</evidence>
<name>A0A835LPD4_9MAGN</name>
<feature type="region of interest" description="Disordered" evidence="1">
    <location>
        <begin position="35"/>
        <end position="57"/>
    </location>
</feature>
<dbReference type="AlphaFoldDB" id="A0A835LPD4"/>
<accession>A0A835LPD4</accession>
<dbReference type="EMBL" id="JADFTS010000007">
    <property type="protein sequence ID" value="KAF9598734.1"/>
    <property type="molecule type" value="Genomic_DNA"/>
</dbReference>
<dbReference type="Proteomes" id="UP000631114">
    <property type="component" value="Unassembled WGS sequence"/>
</dbReference>
<dbReference type="OrthoDB" id="696504at2759"/>
<proteinExistence type="predicted"/>
<protein>
    <submittedName>
        <fullName evidence="2">Uncharacterized protein</fullName>
    </submittedName>
</protein>
<dbReference type="PANTHER" id="PTHR34120">
    <property type="entry name" value="EXPRESSED PROTEIN"/>
    <property type="match status" value="1"/>
</dbReference>
<feature type="compositionally biased region" description="Polar residues" evidence="1">
    <location>
        <begin position="105"/>
        <end position="120"/>
    </location>
</feature>
<dbReference type="PANTHER" id="PTHR34120:SF2">
    <property type="entry name" value="OS01G0860900 PROTEIN"/>
    <property type="match status" value="1"/>
</dbReference>
<sequence>MSQVDQETPYFPPESYCVSKEDEYDWYDRNAVYERKGSTKGNSSNNSNPTSSTSNSFSKRYSINLKSKASIIGLPKPQKTCYLDRKSCNNKHPSNVRFFPKQRSRSANNNVPLTEPSSPKVSCIGRVRSKRDRSRRVRLHHRTKENNSTIPPLKRNNNKEKKLGLWRSFKDALHLGRGRQTAAVDDQETVVKPLTVVKSEKCNVYVDESVTMSESTGLGGMKRFVSGRRSDSFGGCGLDFDETPRGESSVLSRRGVGPVMEVKCSREWECVGPASV</sequence>
<organism evidence="2 3">
    <name type="scientific">Coptis chinensis</name>
    <dbReference type="NCBI Taxonomy" id="261450"/>
    <lineage>
        <taxon>Eukaryota</taxon>
        <taxon>Viridiplantae</taxon>
        <taxon>Streptophyta</taxon>
        <taxon>Embryophyta</taxon>
        <taxon>Tracheophyta</taxon>
        <taxon>Spermatophyta</taxon>
        <taxon>Magnoliopsida</taxon>
        <taxon>Ranunculales</taxon>
        <taxon>Ranunculaceae</taxon>
        <taxon>Coptidoideae</taxon>
        <taxon>Coptis</taxon>
    </lineage>
</organism>
<keyword evidence="3" id="KW-1185">Reference proteome</keyword>
<reference evidence="2 3" key="1">
    <citation type="submission" date="2020-10" db="EMBL/GenBank/DDBJ databases">
        <title>The Coptis chinensis genome and diversification of protoberbering-type alkaloids.</title>
        <authorList>
            <person name="Wang B."/>
            <person name="Shu S."/>
            <person name="Song C."/>
            <person name="Liu Y."/>
        </authorList>
    </citation>
    <scope>NUCLEOTIDE SEQUENCE [LARGE SCALE GENOMIC DNA]</scope>
    <source>
        <strain evidence="2">HL-2020</strain>
        <tissue evidence="2">Leaf</tissue>
    </source>
</reference>